<dbReference type="Pfam" id="PF00085">
    <property type="entry name" value="Thioredoxin"/>
    <property type="match status" value="1"/>
</dbReference>
<proteinExistence type="predicted"/>
<dbReference type="SUPFAM" id="SSF52833">
    <property type="entry name" value="Thioredoxin-like"/>
    <property type="match status" value="1"/>
</dbReference>
<evidence type="ECO:0000313" key="3">
    <source>
        <dbReference type="Proteomes" id="UP000815325"/>
    </source>
</evidence>
<dbReference type="PANTHER" id="PTHR10438:SF463">
    <property type="entry name" value="THIOREDOXIN"/>
    <property type="match status" value="1"/>
</dbReference>
<protein>
    <submittedName>
        <fullName evidence="2">Thioredoxin-like protein</fullName>
    </submittedName>
</protein>
<dbReference type="InterPro" id="IPR013766">
    <property type="entry name" value="Thioredoxin_domain"/>
</dbReference>
<dbReference type="PROSITE" id="PS51352">
    <property type="entry name" value="THIOREDOXIN_2"/>
    <property type="match status" value="1"/>
</dbReference>
<evidence type="ECO:0000313" key="2">
    <source>
        <dbReference type="EMBL" id="KAF5833967.1"/>
    </source>
</evidence>
<evidence type="ECO:0000259" key="1">
    <source>
        <dbReference type="PROSITE" id="PS51352"/>
    </source>
</evidence>
<organism evidence="2 3">
    <name type="scientific">Dunaliella salina</name>
    <name type="common">Green alga</name>
    <name type="synonym">Protococcus salinus</name>
    <dbReference type="NCBI Taxonomy" id="3046"/>
    <lineage>
        <taxon>Eukaryota</taxon>
        <taxon>Viridiplantae</taxon>
        <taxon>Chlorophyta</taxon>
        <taxon>core chlorophytes</taxon>
        <taxon>Chlorophyceae</taxon>
        <taxon>CS clade</taxon>
        <taxon>Chlamydomonadales</taxon>
        <taxon>Dunaliellaceae</taxon>
        <taxon>Dunaliella</taxon>
    </lineage>
</organism>
<dbReference type="Proteomes" id="UP000815325">
    <property type="component" value="Unassembled WGS sequence"/>
</dbReference>
<dbReference type="EMBL" id="MU069782">
    <property type="protein sequence ID" value="KAF5833967.1"/>
    <property type="molecule type" value="Genomic_DNA"/>
</dbReference>
<gene>
    <name evidence="2" type="ORF">DUNSADRAFT_9531</name>
</gene>
<dbReference type="PANTHER" id="PTHR10438">
    <property type="entry name" value="THIOREDOXIN"/>
    <property type="match status" value="1"/>
</dbReference>
<comment type="caution">
    <text evidence="2">The sequence shown here is derived from an EMBL/GenBank/DDBJ whole genome shotgun (WGS) entry which is preliminary data.</text>
</comment>
<dbReference type="InterPro" id="IPR036249">
    <property type="entry name" value="Thioredoxin-like_sf"/>
</dbReference>
<accession>A0ABQ7GH84</accession>
<reference evidence="2" key="1">
    <citation type="submission" date="2017-08" db="EMBL/GenBank/DDBJ databases">
        <authorList>
            <person name="Polle J.E."/>
            <person name="Barry K."/>
            <person name="Cushman J."/>
            <person name="Schmutz J."/>
            <person name="Tran D."/>
            <person name="Hathwaick L.T."/>
            <person name="Yim W.C."/>
            <person name="Jenkins J."/>
            <person name="Mckie-Krisberg Z.M."/>
            <person name="Prochnik S."/>
            <person name="Lindquist E."/>
            <person name="Dockter R.B."/>
            <person name="Adam C."/>
            <person name="Molina H."/>
            <person name="Bunkerborg J."/>
            <person name="Jin E."/>
            <person name="Buchheim M."/>
            <person name="Magnuson J."/>
        </authorList>
    </citation>
    <scope>NUCLEOTIDE SEQUENCE</scope>
    <source>
        <strain evidence="2">CCAP 19/18</strain>
    </source>
</reference>
<feature type="domain" description="Thioredoxin" evidence="1">
    <location>
        <begin position="1"/>
        <end position="105"/>
    </location>
</feature>
<sequence>MQELDEALAGAGDGKIVIVFSALTWCRPCKGMQRPAHKLAERYKDSTVWMKLFGNANEQTKTLFKDRLKIRSTPSFIIFKDGEVAYTQTGTNKEKLEAGIREVLGADHPKLPQELVYPATA</sequence>
<dbReference type="Gene3D" id="3.40.30.10">
    <property type="entry name" value="Glutaredoxin"/>
    <property type="match status" value="1"/>
</dbReference>
<keyword evidence="3" id="KW-1185">Reference proteome</keyword>
<dbReference type="InterPro" id="IPR050620">
    <property type="entry name" value="Thioredoxin_H-type-like"/>
</dbReference>
<dbReference type="CDD" id="cd02947">
    <property type="entry name" value="TRX_family"/>
    <property type="match status" value="1"/>
</dbReference>
<name>A0ABQ7GH84_DUNSA</name>